<feature type="active site" evidence="7">
    <location>
        <position position="242"/>
    </location>
</feature>
<dbReference type="InterPro" id="IPR027473">
    <property type="entry name" value="L-asparaginase_C"/>
</dbReference>
<dbReference type="PANTHER" id="PTHR11707">
    <property type="entry name" value="L-ASPARAGINASE"/>
    <property type="match status" value="1"/>
</dbReference>
<dbReference type="InterPro" id="IPR036770">
    <property type="entry name" value="Ankyrin_rpt-contain_sf"/>
</dbReference>
<dbReference type="GO" id="GO:0004067">
    <property type="term" value="F:asparaginase activity"/>
    <property type="evidence" value="ECO:0007669"/>
    <property type="project" value="UniProtKB-UniRule"/>
</dbReference>
<evidence type="ECO:0000259" key="9">
    <source>
        <dbReference type="Pfam" id="PF00710"/>
    </source>
</evidence>
<keyword evidence="12" id="KW-1185">Reference proteome</keyword>
<dbReference type="PANTHER" id="PTHR11707:SF28">
    <property type="entry name" value="60 KDA LYSOPHOSPHOLIPASE"/>
    <property type="match status" value="1"/>
</dbReference>
<dbReference type="PIRSF" id="PIRSF001220">
    <property type="entry name" value="L-ASNase_gatD"/>
    <property type="match status" value="1"/>
</dbReference>
<dbReference type="InterPro" id="IPR037152">
    <property type="entry name" value="L-asparaginase_N_sf"/>
</dbReference>
<dbReference type="InterPro" id="IPR006033">
    <property type="entry name" value="AsnA_fam"/>
</dbReference>
<dbReference type="Pfam" id="PF17763">
    <property type="entry name" value="Asparaginase_C"/>
    <property type="match status" value="1"/>
</dbReference>
<evidence type="ECO:0000256" key="8">
    <source>
        <dbReference type="SAM" id="MobiDB-lite"/>
    </source>
</evidence>
<protein>
    <recommendedName>
        <fullName evidence="1">asparaginase</fullName>
        <ecNumber evidence="1">3.5.1.1</ecNumber>
    </recommendedName>
</protein>
<dbReference type="SFLD" id="SFLDS00057">
    <property type="entry name" value="Glutaminase/Asparaginase"/>
    <property type="match status" value="1"/>
</dbReference>
<dbReference type="InterPro" id="IPR036152">
    <property type="entry name" value="Asp/glu_Ase-like_sf"/>
</dbReference>
<dbReference type="EC" id="3.5.1.1" evidence="1"/>
<dbReference type="NCBIfam" id="TIGR00519">
    <property type="entry name" value="asnASE_I"/>
    <property type="match status" value="1"/>
</dbReference>
<organism evidence="11 12">
    <name type="scientific">Actinomortierella ambigua</name>
    <dbReference type="NCBI Taxonomy" id="1343610"/>
    <lineage>
        <taxon>Eukaryota</taxon>
        <taxon>Fungi</taxon>
        <taxon>Fungi incertae sedis</taxon>
        <taxon>Mucoromycota</taxon>
        <taxon>Mortierellomycotina</taxon>
        <taxon>Mortierellomycetes</taxon>
        <taxon>Mortierellales</taxon>
        <taxon>Mortierellaceae</taxon>
        <taxon>Actinomortierella</taxon>
    </lineage>
</organism>
<dbReference type="FunFam" id="3.40.50.40:FF:000001">
    <property type="entry name" value="L-asparaginase 1"/>
    <property type="match status" value="1"/>
</dbReference>
<dbReference type="SMART" id="SM00870">
    <property type="entry name" value="Asparaginase"/>
    <property type="match status" value="1"/>
</dbReference>
<dbReference type="InterPro" id="IPR027474">
    <property type="entry name" value="L-asparaginase_N"/>
</dbReference>
<evidence type="ECO:0000256" key="3">
    <source>
        <dbReference type="ARBA" id="ARBA00022801"/>
    </source>
</evidence>
<evidence type="ECO:0000259" key="10">
    <source>
        <dbReference type="Pfam" id="PF17763"/>
    </source>
</evidence>
<evidence type="ECO:0000256" key="2">
    <source>
        <dbReference type="ARBA" id="ARBA00022737"/>
    </source>
</evidence>
<dbReference type="EMBL" id="JAAAJB010000655">
    <property type="protein sequence ID" value="KAG0252526.1"/>
    <property type="molecule type" value="Genomic_DNA"/>
</dbReference>
<gene>
    <name evidence="11" type="ORF">DFQ27_008018</name>
</gene>
<dbReference type="Pfam" id="PF12796">
    <property type="entry name" value="Ank_2"/>
    <property type="match status" value="1"/>
</dbReference>
<dbReference type="Gene3D" id="1.25.40.20">
    <property type="entry name" value="Ankyrin repeat-containing domain"/>
    <property type="match status" value="1"/>
</dbReference>
<dbReference type="PRINTS" id="PR00139">
    <property type="entry name" value="ASNGLNASE"/>
</dbReference>
<dbReference type="InterPro" id="IPR040919">
    <property type="entry name" value="Asparaginase_C"/>
</dbReference>
<dbReference type="PROSITE" id="PS51732">
    <property type="entry name" value="ASN_GLN_ASE_3"/>
    <property type="match status" value="1"/>
</dbReference>
<evidence type="ECO:0000313" key="11">
    <source>
        <dbReference type="EMBL" id="KAG0252526.1"/>
    </source>
</evidence>
<feature type="compositionally biased region" description="Polar residues" evidence="8">
    <location>
        <begin position="620"/>
        <end position="632"/>
    </location>
</feature>
<comment type="similarity">
    <text evidence="5">In the N-terminal section; belongs to the asparaginase 1 family.</text>
</comment>
<dbReference type="PROSITE" id="PS50297">
    <property type="entry name" value="ANK_REP_REGION"/>
    <property type="match status" value="1"/>
</dbReference>
<dbReference type="PIRSF" id="PIRSF500176">
    <property type="entry name" value="L_ASNase"/>
    <property type="match status" value="1"/>
</dbReference>
<feature type="region of interest" description="Disordered" evidence="8">
    <location>
        <begin position="528"/>
        <end position="563"/>
    </location>
</feature>
<evidence type="ECO:0000256" key="5">
    <source>
        <dbReference type="ARBA" id="ARBA00061199"/>
    </source>
</evidence>
<dbReference type="SUPFAM" id="SSF48403">
    <property type="entry name" value="Ankyrin repeat"/>
    <property type="match status" value="1"/>
</dbReference>
<name>A0A9P6PTI1_9FUNG</name>
<dbReference type="Gene3D" id="3.40.50.1170">
    <property type="entry name" value="L-asparaginase, N-terminal domain"/>
    <property type="match status" value="1"/>
</dbReference>
<comment type="caution">
    <text evidence="11">The sequence shown here is derived from an EMBL/GenBank/DDBJ whole genome shotgun (WGS) entry which is preliminary data.</text>
</comment>
<dbReference type="AlphaFoldDB" id="A0A9P6PTI1"/>
<dbReference type="InterPro" id="IPR006034">
    <property type="entry name" value="Asparaginase/glutaminase-like"/>
</dbReference>
<dbReference type="InterPro" id="IPR041725">
    <property type="entry name" value="L-asparaginase_I"/>
</dbReference>
<evidence type="ECO:0000256" key="7">
    <source>
        <dbReference type="PROSITE-ProRule" id="PRU10100"/>
    </source>
</evidence>
<evidence type="ECO:0000256" key="4">
    <source>
        <dbReference type="ARBA" id="ARBA00023043"/>
    </source>
</evidence>
<dbReference type="SMART" id="SM00248">
    <property type="entry name" value="ANK"/>
    <property type="match status" value="3"/>
</dbReference>
<accession>A0A9P6PTI1</accession>
<feature type="repeat" description="ANK" evidence="6">
    <location>
        <begin position="744"/>
        <end position="776"/>
    </location>
</feature>
<dbReference type="FunFam" id="3.40.50.1170:FF:000003">
    <property type="entry name" value="60 kDa lysophospholipase"/>
    <property type="match status" value="1"/>
</dbReference>
<dbReference type="GO" id="GO:0009066">
    <property type="term" value="P:aspartate family amino acid metabolic process"/>
    <property type="evidence" value="ECO:0007669"/>
    <property type="project" value="UniProtKB-ARBA"/>
</dbReference>
<evidence type="ECO:0000256" key="6">
    <source>
        <dbReference type="PROSITE-ProRule" id="PRU00023"/>
    </source>
</evidence>
<reference evidence="11" key="1">
    <citation type="journal article" date="2020" name="Fungal Divers.">
        <title>Resolving the Mortierellaceae phylogeny through synthesis of multi-gene phylogenetics and phylogenomics.</title>
        <authorList>
            <person name="Vandepol N."/>
            <person name="Liber J."/>
            <person name="Desiro A."/>
            <person name="Na H."/>
            <person name="Kennedy M."/>
            <person name="Barry K."/>
            <person name="Grigoriev I.V."/>
            <person name="Miller A.N."/>
            <person name="O'Donnell K."/>
            <person name="Stajich J.E."/>
            <person name="Bonito G."/>
        </authorList>
    </citation>
    <scope>NUCLEOTIDE SEQUENCE</scope>
    <source>
        <strain evidence="11">BC1065</strain>
    </source>
</reference>
<feature type="domain" description="Asparaginase/glutaminase C-terminal" evidence="10">
    <location>
        <begin position="363"/>
        <end position="478"/>
    </location>
</feature>
<dbReference type="InterPro" id="IPR002110">
    <property type="entry name" value="Ankyrin_rpt"/>
</dbReference>
<dbReference type="SUPFAM" id="SSF53774">
    <property type="entry name" value="Glutaminase/Asparaginase"/>
    <property type="match status" value="1"/>
</dbReference>
<dbReference type="PROSITE" id="PS00917">
    <property type="entry name" value="ASN_GLN_ASE_2"/>
    <property type="match status" value="1"/>
</dbReference>
<keyword evidence="4 6" id="KW-0040">ANK repeat</keyword>
<evidence type="ECO:0000313" key="12">
    <source>
        <dbReference type="Proteomes" id="UP000807716"/>
    </source>
</evidence>
<evidence type="ECO:0000256" key="1">
    <source>
        <dbReference type="ARBA" id="ARBA00012920"/>
    </source>
</evidence>
<feature type="domain" description="L-asparaginase N-terminal" evidence="9">
    <location>
        <begin position="56"/>
        <end position="344"/>
    </location>
</feature>
<keyword evidence="3" id="KW-0378">Hydrolase</keyword>
<dbReference type="PROSITE" id="PS50088">
    <property type="entry name" value="ANK_REPEAT"/>
    <property type="match status" value="1"/>
</dbReference>
<keyword evidence="2" id="KW-0677">Repeat</keyword>
<dbReference type="Proteomes" id="UP000807716">
    <property type="component" value="Unassembled WGS sequence"/>
</dbReference>
<feature type="region of interest" description="Disordered" evidence="8">
    <location>
        <begin position="581"/>
        <end position="644"/>
    </location>
</feature>
<feature type="compositionally biased region" description="Low complexity" evidence="8">
    <location>
        <begin position="581"/>
        <end position="599"/>
    </location>
</feature>
<dbReference type="CDD" id="cd08963">
    <property type="entry name" value="L-asparaginase_I"/>
    <property type="match status" value="1"/>
</dbReference>
<dbReference type="Gene3D" id="3.40.50.40">
    <property type="match status" value="1"/>
</dbReference>
<sequence length="911" mass="99147">MASALQPGTATVNLLPTLMTNTNDYDVLDTIGFENAAVDHQLSQLMDDMLECEISRVLVIYTGGTIGMKNTQQHGYIPVPNYLADTLRKQTRFHDLESLNSVFGRLSRTNSATDLQSMTENMTSPFENHLDPATMNGFLSHKLIPPTHATMNGTCSGVILPPNTPVNKICVPCFEHLPRSIGKIPSLITPPSLYGKRIRYSILEYDPLLDSCNVTLNEWARIARDIEANYELYDAFIVLHGTDTMAYTASALSFMLEDLGKTVIITGSQVPITEVRNDAVENLLGALTIAGHFVIPEVCLYFSNKLLRGNRSSKMDAVDFNAFESPNMRPLVNVGINIDVNWSEVLRPTSLARCRAHTVMNPNVGSLRLFPGITESTIRAFLAPPIQGVVLETYGAGNAPSARQDLIAALKEACDRGVVIVNCTQCKRGLVTNVYQTGKVLYDAGVVPGNDMTPECALTKLSYLLGHNLSVDKVREMMTKSLRGELTAIQPRTRFSYINRMQSLTQLLFRAADKGLLLDSHPAMSAANRKKASIDKVAEVSPTVSPARAGSPPAQHPPGSAIEPLPQAALISRKLAKFSLGSNNSNSSNNTSDASGASSQRTSFEDETTPFRPATAPIAASSSMKTAGSATATDHGGEARRLGSLPLSHEDQRCVERALYPLLVCGAAGSGDLEGLQRLWDVVTDTRPQHSRTRRAGGGVKEIGNHGHHHQHHSAMDDKDRGLLGGQAVTTGDGGLSLNQGDWEGRSPLHIACSAGYLDVVRFLLSHGASIHVRDRQNHTPLYDAATRSSDLEVVKLLRATGAHLNDAEVADCGWKLMIAATEGDQLRVALIAEAGFDLNRRLFDQRTVLHILAAEHRHEVLQFLLETYPRQLELGLKDRLGRTCVDEAGVCETCLALFEAYIQDMPPLQE</sequence>
<dbReference type="Pfam" id="PF00710">
    <property type="entry name" value="Asparaginase"/>
    <property type="match status" value="1"/>
</dbReference>
<dbReference type="InterPro" id="IPR027475">
    <property type="entry name" value="Asparaginase/glutaminase_AS2"/>
</dbReference>
<dbReference type="OrthoDB" id="542841at2759"/>
<proteinExistence type="inferred from homology"/>